<name>A0A6S6UA56_9BACT</name>
<organism evidence="2">
    <name type="scientific">uncultured Sulfurovum sp</name>
    <dbReference type="NCBI Taxonomy" id="269237"/>
    <lineage>
        <taxon>Bacteria</taxon>
        <taxon>Pseudomonadati</taxon>
        <taxon>Campylobacterota</taxon>
        <taxon>Epsilonproteobacteria</taxon>
        <taxon>Campylobacterales</taxon>
        <taxon>Sulfurovaceae</taxon>
        <taxon>Sulfurovum</taxon>
        <taxon>environmental samples</taxon>
    </lineage>
</organism>
<feature type="chain" id="PRO_5027629208" evidence="1">
    <location>
        <begin position="21"/>
        <end position="63"/>
    </location>
</feature>
<keyword evidence="1" id="KW-0732">Signal</keyword>
<sequence>MKNITLTIALALLAVTSTYASVPESTSYSTLTTNELEDKVEQLSLSGELPFEMGLELMKRWSE</sequence>
<evidence type="ECO:0000256" key="1">
    <source>
        <dbReference type="SAM" id="SignalP"/>
    </source>
</evidence>
<accession>A0A6S6UA56</accession>
<evidence type="ECO:0000313" key="2">
    <source>
        <dbReference type="EMBL" id="CAA6828578.1"/>
    </source>
</evidence>
<proteinExistence type="predicted"/>
<feature type="signal peptide" evidence="1">
    <location>
        <begin position="1"/>
        <end position="20"/>
    </location>
</feature>
<dbReference type="AlphaFoldDB" id="A0A6S6UA56"/>
<dbReference type="EMBL" id="CACVAS010000170">
    <property type="protein sequence ID" value="CAA6828578.1"/>
    <property type="molecule type" value="Genomic_DNA"/>
</dbReference>
<reference evidence="2" key="1">
    <citation type="submission" date="2020-01" db="EMBL/GenBank/DDBJ databases">
        <authorList>
            <person name="Meier V. D."/>
            <person name="Meier V D."/>
        </authorList>
    </citation>
    <scope>NUCLEOTIDE SEQUENCE</scope>
    <source>
        <strain evidence="2">HLG_WM_MAG_01</strain>
    </source>
</reference>
<gene>
    <name evidence="2" type="ORF">HELGO_WM2045</name>
</gene>
<protein>
    <submittedName>
        <fullName evidence="2">Uncharacterized protein</fullName>
    </submittedName>
</protein>